<proteinExistence type="predicted"/>
<evidence type="ECO:0008006" key="2">
    <source>
        <dbReference type="Google" id="ProtNLM"/>
    </source>
</evidence>
<organism evidence="1">
    <name type="scientific">marine sediment metagenome</name>
    <dbReference type="NCBI Taxonomy" id="412755"/>
    <lineage>
        <taxon>unclassified sequences</taxon>
        <taxon>metagenomes</taxon>
        <taxon>ecological metagenomes</taxon>
    </lineage>
</organism>
<protein>
    <recommendedName>
        <fullName evidence="2">PKD domain-containing protein</fullName>
    </recommendedName>
</protein>
<accession>X1AJ85</accession>
<sequence>PLKILREPVERGLPESLVETYNSEVRTYFQNYRPSEEDNLKLLKILTDPQIYEILKLLRISVVTRNSIEKLRKKGVDDIDGGIKKLLEHNIMHVFQNGDGTEYYALLSDLHISLVINFVFTDYKTFLTQISQNPSDFLTDIYWRDNVTFTFNFTTSFQLGPIILSHPTTVILQFLDESLNAYGPSINLINYNTSMGIYSYTFNTSQLSFIGGESYYIAIYASKTTPTIWSPPEPLQILFKVQSVLTDLTIHNYTTGTIFPSYSLTEYWNQTFGITFYFGELISSSPITGASVTYSWAFGSGQVNPDGVKGPGYYSFFFDTGNVTEIGSYIISISAVKQNFSIGVPNPNLIITIIIIKNSSRSSTIF</sequence>
<feature type="non-terminal residue" evidence="1">
    <location>
        <position position="1"/>
    </location>
</feature>
<comment type="caution">
    <text evidence="1">The sequence shown here is derived from an EMBL/GenBank/DDBJ whole genome shotgun (WGS) entry which is preliminary data.</text>
</comment>
<name>X1AJ85_9ZZZZ</name>
<feature type="non-terminal residue" evidence="1">
    <location>
        <position position="366"/>
    </location>
</feature>
<dbReference type="AlphaFoldDB" id="X1AJ85"/>
<dbReference type="EMBL" id="BART01009522">
    <property type="protein sequence ID" value="GAG69712.1"/>
    <property type="molecule type" value="Genomic_DNA"/>
</dbReference>
<evidence type="ECO:0000313" key="1">
    <source>
        <dbReference type="EMBL" id="GAG69712.1"/>
    </source>
</evidence>
<gene>
    <name evidence="1" type="ORF">S01H4_21075</name>
</gene>
<reference evidence="1" key="1">
    <citation type="journal article" date="2014" name="Front. Microbiol.">
        <title>High frequency of phylogenetically diverse reductive dehalogenase-homologous genes in deep subseafloor sedimentary metagenomes.</title>
        <authorList>
            <person name="Kawai M."/>
            <person name="Futagami T."/>
            <person name="Toyoda A."/>
            <person name="Takaki Y."/>
            <person name="Nishi S."/>
            <person name="Hori S."/>
            <person name="Arai W."/>
            <person name="Tsubouchi T."/>
            <person name="Morono Y."/>
            <person name="Uchiyama I."/>
            <person name="Ito T."/>
            <person name="Fujiyama A."/>
            <person name="Inagaki F."/>
            <person name="Takami H."/>
        </authorList>
    </citation>
    <scope>NUCLEOTIDE SEQUENCE</scope>
    <source>
        <strain evidence="1">Expedition CK06-06</strain>
    </source>
</reference>